<feature type="domain" description="RNA polymerase sigma-70 region 2" evidence="6">
    <location>
        <begin position="13"/>
        <end position="76"/>
    </location>
</feature>
<evidence type="ECO:0000256" key="5">
    <source>
        <dbReference type="ARBA" id="ARBA00023163"/>
    </source>
</evidence>
<dbReference type="InterPro" id="IPR039425">
    <property type="entry name" value="RNA_pol_sigma-70-like"/>
</dbReference>
<keyword evidence="3" id="KW-0731">Sigma factor</keyword>
<dbReference type="Pfam" id="PF04542">
    <property type="entry name" value="Sigma70_r2"/>
    <property type="match status" value="1"/>
</dbReference>
<dbReference type="InterPro" id="IPR014325">
    <property type="entry name" value="RNA_pol_sigma-E_actinobac"/>
</dbReference>
<feature type="domain" description="RNA polymerase sigma factor 70 region 4 type 2" evidence="7">
    <location>
        <begin position="101"/>
        <end position="153"/>
    </location>
</feature>
<dbReference type="SUPFAM" id="SSF88946">
    <property type="entry name" value="Sigma2 domain of RNA polymerase sigma factors"/>
    <property type="match status" value="1"/>
</dbReference>
<dbReference type="Pfam" id="PF08281">
    <property type="entry name" value="Sigma70_r4_2"/>
    <property type="match status" value="1"/>
</dbReference>
<evidence type="ECO:0000259" key="7">
    <source>
        <dbReference type="Pfam" id="PF08281"/>
    </source>
</evidence>
<dbReference type="NCBIfam" id="TIGR02983">
    <property type="entry name" value="SigE-fam_strep"/>
    <property type="match status" value="1"/>
</dbReference>
<protein>
    <submittedName>
        <fullName evidence="8">SigE family RNA polymerase sigma factor</fullName>
    </submittedName>
</protein>
<evidence type="ECO:0000313" key="9">
    <source>
        <dbReference type="Proteomes" id="UP000744769"/>
    </source>
</evidence>
<evidence type="ECO:0000256" key="1">
    <source>
        <dbReference type="ARBA" id="ARBA00010641"/>
    </source>
</evidence>
<proteinExistence type="inferred from homology"/>
<dbReference type="Gene3D" id="1.10.1740.10">
    <property type="match status" value="1"/>
</dbReference>
<dbReference type="InterPro" id="IPR013249">
    <property type="entry name" value="RNA_pol_sigma70_r4_t2"/>
</dbReference>
<dbReference type="RefSeq" id="WP_166195409.1">
    <property type="nucleotide sequence ID" value="NZ_JAAOIV010000004.1"/>
</dbReference>
<dbReference type="GO" id="GO:0016987">
    <property type="term" value="F:sigma factor activity"/>
    <property type="evidence" value="ECO:0007669"/>
    <property type="project" value="UniProtKB-KW"/>
</dbReference>
<accession>A0A967B1B9</accession>
<comment type="caution">
    <text evidence="8">The sequence shown here is derived from an EMBL/GenBank/DDBJ whole genome shotgun (WGS) entry which is preliminary data.</text>
</comment>
<dbReference type="AlphaFoldDB" id="A0A967B1B9"/>
<keyword evidence="4" id="KW-0238">DNA-binding</keyword>
<dbReference type="NCBIfam" id="TIGR02937">
    <property type="entry name" value="sigma70-ECF"/>
    <property type="match status" value="1"/>
</dbReference>
<dbReference type="EMBL" id="JAAOIV010000004">
    <property type="protein sequence ID" value="NHN55595.1"/>
    <property type="molecule type" value="Genomic_DNA"/>
</dbReference>
<evidence type="ECO:0000313" key="8">
    <source>
        <dbReference type="EMBL" id="NHN55595.1"/>
    </source>
</evidence>
<comment type="similarity">
    <text evidence="1">Belongs to the sigma-70 factor family. ECF subfamily.</text>
</comment>
<dbReference type="InterPro" id="IPR013324">
    <property type="entry name" value="RNA_pol_sigma_r3/r4-like"/>
</dbReference>
<keyword evidence="2" id="KW-0805">Transcription regulation</keyword>
<dbReference type="InterPro" id="IPR036388">
    <property type="entry name" value="WH-like_DNA-bd_sf"/>
</dbReference>
<dbReference type="InterPro" id="IPR007627">
    <property type="entry name" value="RNA_pol_sigma70_r2"/>
</dbReference>
<dbReference type="SUPFAM" id="SSF88659">
    <property type="entry name" value="Sigma3 and sigma4 domains of RNA polymerase sigma factors"/>
    <property type="match status" value="1"/>
</dbReference>
<dbReference type="Proteomes" id="UP000744769">
    <property type="component" value="Unassembled WGS sequence"/>
</dbReference>
<keyword evidence="5" id="KW-0804">Transcription</keyword>
<dbReference type="PANTHER" id="PTHR43133">
    <property type="entry name" value="RNA POLYMERASE ECF-TYPE SIGMA FACTO"/>
    <property type="match status" value="1"/>
</dbReference>
<sequence>MNKTDEATFVAFVESSSPALLRTAWFLTGDRHLAEELVQESYERAYVTWRRISTGSPYGYVRRTLVNLHTDRWRRRHGEVAMAALPERAAPSVQTASDDRDQIVRLLQTLPKREREVVVLRYYANLSEQETADTLGVSVGTVKSSASRGLAALRDALNSNSEVKR</sequence>
<dbReference type="GO" id="GO:0003677">
    <property type="term" value="F:DNA binding"/>
    <property type="evidence" value="ECO:0007669"/>
    <property type="project" value="UniProtKB-KW"/>
</dbReference>
<evidence type="ECO:0000256" key="3">
    <source>
        <dbReference type="ARBA" id="ARBA00023082"/>
    </source>
</evidence>
<evidence type="ECO:0000259" key="6">
    <source>
        <dbReference type="Pfam" id="PF04542"/>
    </source>
</evidence>
<dbReference type="GO" id="GO:0006352">
    <property type="term" value="P:DNA-templated transcription initiation"/>
    <property type="evidence" value="ECO:0007669"/>
    <property type="project" value="InterPro"/>
</dbReference>
<dbReference type="InterPro" id="IPR013325">
    <property type="entry name" value="RNA_pol_sigma_r2"/>
</dbReference>
<evidence type="ECO:0000256" key="4">
    <source>
        <dbReference type="ARBA" id="ARBA00023125"/>
    </source>
</evidence>
<dbReference type="Gene3D" id="1.10.10.10">
    <property type="entry name" value="Winged helix-like DNA-binding domain superfamily/Winged helix DNA-binding domain"/>
    <property type="match status" value="1"/>
</dbReference>
<dbReference type="PANTHER" id="PTHR43133:SF50">
    <property type="entry name" value="ECF RNA POLYMERASE SIGMA FACTOR SIGM"/>
    <property type="match status" value="1"/>
</dbReference>
<dbReference type="CDD" id="cd06171">
    <property type="entry name" value="Sigma70_r4"/>
    <property type="match status" value="1"/>
</dbReference>
<keyword evidence="9" id="KW-1185">Reference proteome</keyword>
<gene>
    <name evidence="8" type="ORF">G9U51_07350</name>
</gene>
<evidence type="ECO:0000256" key="2">
    <source>
        <dbReference type="ARBA" id="ARBA00023015"/>
    </source>
</evidence>
<dbReference type="InterPro" id="IPR014284">
    <property type="entry name" value="RNA_pol_sigma-70_dom"/>
</dbReference>
<name>A0A967B1B9_9MICO</name>
<organism evidence="8 9">
    <name type="scientific">Metallococcus carri</name>
    <dbReference type="NCBI Taxonomy" id="1656884"/>
    <lineage>
        <taxon>Bacteria</taxon>
        <taxon>Bacillati</taxon>
        <taxon>Actinomycetota</taxon>
        <taxon>Actinomycetes</taxon>
        <taxon>Micrococcales</taxon>
        <taxon>Dermacoccaceae</taxon>
        <taxon>Metallococcus</taxon>
    </lineage>
</organism>
<reference evidence="8" key="1">
    <citation type="submission" date="2020-03" db="EMBL/GenBank/DDBJ databases">
        <title>Draft sequencing of Calidifontibacter sp. DB0510.</title>
        <authorList>
            <person name="Kim D.-U."/>
        </authorList>
    </citation>
    <scope>NUCLEOTIDE SEQUENCE</scope>
    <source>
        <strain evidence="8">DB0510</strain>
    </source>
</reference>